<dbReference type="CDD" id="cd14978">
    <property type="entry name" value="7tmA_FMRFamide_R-like"/>
    <property type="match status" value="1"/>
</dbReference>
<feature type="transmembrane region" description="Helical" evidence="6">
    <location>
        <begin position="32"/>
        <end position="59"/>
    </location>
</feature>
<feature type="region of interest" description="Disordered" evidence="5">
    <location>
        <begin position="425"/>
        <end position="445"/>
    </location>
</feature>
<dbReference type="AlphaFoldDB" id="A0A815F8J4"/>
<protein>
    <recommendedName>
        <fullName evidence="7">G-protein coupled receptors family 1 profile domain-containing protein</fullName>
    </recommendedName>
</protein>
<feature type="transmembrane region" description="Helical" evidence="6">
    <location>
        <begin position="68"/>
        <end position="91"/>
    </location>
</feature>
<dbReference type="Pfam" id="PF00001">
    <property type="entry name" value="7tm_1"/>
    <property type="match status" value="1"/>
</dbReference>
<comment type="subcellular location">
    <subcellularLocation>
        <location evidence="1">Membrane</location>
    </subcellularLocation>
</comment>
<organism evidence="9 12">
    <name type="scientific">Rotaria sordida</name>
    <dbReference type="NCBI Taxonomy" id="392033"/>
    <lineage>
        <taxon>Eukaryota</taxon>
        <taxon>Metazoa</taxon>
        <taxon>Spiralia</taxon>
        <taxon>Gnathifera</taxon>
        <taxon>Rotifera</taxon>
        <taxon>Eurotatoria</taxon>
        <taxon>Bdelloidea</taxon>
        <taxon>Philodinida</taxon>
        <taxon>Philodinidae</taxon>
        <taxon>Rotaria</taxon>
    </lineage>
</organism>
<keyword evidence="4 6" id="KW-0472">Membrane</keyword>
<evidence type="ECO:0000313" key="10">
    <source>
        <dbReference type="EMBL" id="CAF3781549.1"/>
    </source>
</evidence>
<evidence type="ECO:0000256" key="3">
    <source>
        <dbReference type="ARBA" id="ARBA00022989"/>
    </source>
</evidence>
<evidence type="ECO:0000313" key="11">
    <source>
        <dbReference type="EMBL" id="CAF3796174.1"/>
    </source>
</evidence>
<feature type="compositionally biased region" description="Polar residues" evidence="5">
    <location>
        <begin position="434"/>
        <end position="445"/>
    </location>
</feature>
<evidence type="ECO:0000313" key="12">
    <source>
        <dbReference type="Proteomes" id="UP000663889"/>
    </source>
</evidence>
<evidence type="ECO:0000256" key="6">
    <source>
        <dbReference type="SAM" id="Phobius"/>
    </source>
</evidence>
<evidence type="ECO:0000256" key="1">
    <source>
        <dbReference type="ARBA" id="ARBA00004370"/>
    </source>
</evidence>
<gene>
    <name evidence="10" type="ORF">FNK824_LOCUS13939</name>
    <name evidence="11" type="ORF">OTI717_LOCUS18006</name>
    <name evidence="8" type="ORF">RFH988_LOCUS22722</name>
    <name evidence="9" type="ORF">SEV965_LOCUS27266</name>
</gene>
<dbReference type="PANTHER" id="PTHR46641:SF2">
    <property type="entry name" value="FMRFAMIDE RECEPTOR"/>
    <property type="match status" value="1"/>
</dbReference>
<dbReference type="EMBL" id="CAJNOU010002421">
    <property type="protein sequence ID" value="CAF1320113.1"/>
    <property type="molecule type" value="Genomic_DNA"/>
</dbReference>
<dbReference type="EMBL" id="CAJOAX010002439">
    <property type="protein sequence ID" value="CAF3796174.1"/>
    <property type="molecule type" value="Genomic_DNA"/>
</dbReference>
<sequence>MNNSSSHNVLVWAQGEIDDLWNSINKSPSDSFSYWISLASLTFAVLGSLSNLMSGIVLLKLSTQLSTFVYLTSLSMSDMITCITVMLMLIIEFLLQTRQSTSVTIFLRRVEIIFGALAAASRVLSFWISTAVTIDRYILICYPSYGKTFCTLNKARIVSRTLFIVAFIYSVPLLFEYEVINVPSVYQMIQFDNESMIANDEKLNKNSMLVTKGYTDLAKRRAYRWAYLFFNAIFVYTLPTLIIIFSNLQLIGALKRHKSRTKSIRKKHSSNQYGKKKRQSHRHRHSKYSITIMVIFMVLVLLLCRSPTIGLWILWSFELTIKTFFDSSSSSFVRRFHNIANLIAIINAATNFIPYCLFGQLFRDKCVTIYCCRKPTSEQLAKQAKIIYEQKNGHVKIISKTKTTSDEQHTIPIETDCLHTVSSVNSDSQSGVSPPSNDQSIQLVF</sequence>
<dbReference type="OrthoDB" id="10011262at2759"/>
<keyword evidence="2 6" id="KW-0812">Transmembrane</keyword>
<evidence type="ECO:0000256" key="4">
    <source>
        <dbReference type="ARBA" id="ARBA00023136"/>
    </source>
</evidence>
<keyword evidence="3 6" id="KW-1133">Transmembrane helix</keyword>
<evidence type="ECO:0000256" key="5">
    <source>
        <dbReference type="SAM" id="MobiDB-lite"/>
    </source>
</evidence>
<dbReference type="GO" id="GO:0004930">
    <property type="term" value="F:G protein-coupled receptor activity"/>
    <property type="evidence" value="ECO:0007669"/>
    <property type="project" value="InterPro"/>
</dbReference>
<dbReference type="Proteomes" id="UP000663874">
    <property type="component" value="Unassembled WGS sequence"/>
</dbReference>
<dbReference type="PRINTS" id="PR00237">
    <property type="entry name" value="GPCRRHODOPSN"/>
</dbReference>
<dbReference type="GO" id="GO:0016020">
    <property type="term" value="C:membrane"/>
    <property type="evidence" value="ECO:0007669"/>
    <property type="project" value="UniProtKB-SubCell"/>
</dbReference>
<dbReference type="InterPro" id="IPR017452">
    <property type="entry name" value="GPCR_Rhodpsn_7TM"/>
</dbReference>
<dbReference type="InterPro" id="IPR052954">
    <property type="entry name" value="GPCR-Ligand_Int"/>
</dbReference>
<comment type="caution">
    <text evidence="9">The sequence shown here is derived from an EMBL/GenBank/DDBJ whole genome shotgun (WGS) entry which is preliminary data.</text>
</comment>
<feature type="transmembrane region" description="Helical" evidence="6">
    <location>
        <begin position="157"/>
        <end position="175"/>
    </location>
</feature>
<evidence type="ECO:0000256" key="2">
    <source>
        <dbReference type="ARBA" id="ARBA00022692"/>
    </source>
</evidence>
<dbReference type="Proteomes" id="UP000663882">
    <property type="component" value="Unassembled WGS sequence"/>
</dbReference>
<dbReference type="PANTHER" id="PTHR46641">
    <property type="entry name" value="FMRFAMIDE RECEPTOR-RELATED"/>
    <property type="match status" value="1"/>
</dbReference>
<dbReference type="EMBL" id="CAJNOO010001528">
    <property type="protein sequence ID" value="CAF1166421.1"/>
    <property type="molecule type" value="Genomic_DNA"/>
</dbReference>
<name>A0A815F8J4_9BILA</name>
<evidence type="ECO:0000313" key="9">
    <source>
        <dbReference type="EMBL" id="CAF1320113.1"/>
    </source>
</evidence>
<feature type="transmembrane region" description="Helical" evidence="6">
    <location>
        <begin position="225"/>
        <end position="254"/>
    </location>
</feature>
<proteinExistence type="predicted"/>
<evidence type="ECO:0000313" key="8">
    <source>
        <dbReference type="EMBL" id="CAF1166421.1"/>
    </source>
</evidence>
<dbReference type="InterPro" id="IPR000276">
    <property type="entry name" value="GPCR_Rhodpsn"/>
</dbReference>
<accession>A0A815F8J4</accession>
<dbReference type="Proteomes" id="UP000663889">
    <property type="component" value="Unassembled WGS sequence"/>
</dbReference>
<feature type="transmembrane region" description="Helical" evidence="6">
    <location>
        <begin position="335"/>
        <end position="358"/>
    </location>
</feature>
<feature type="domain" description="G-protein coupled receptors family 1 profile" evidence="7">
    <location>
        <begin position="50"/>
        <end position="355"/>
    </location>
</feature>
<feature type="region of interest" description="Disordered" evidence="5">
    <location>
        <begin position="259"/>
        <end position="284"/>
    </location>
</feature>
<dbReference type="EMBL" id="CAJOBE010001874">
    <property type="protein sequence ID" value="CAF3781549.1"/>
    <property type="molecule type" value="Genomic_DNA"/>
</dbReference>
<feature type="transmembrane region" description="Helical" evidence="6">
    <location>
        <begin position="288"/>
        <end position="315"/>
    </location>
</feature>
<dbReference type="SUPFAM" id="SSF81321">
    <property type="entry name" value="Family A G protein-coupled receptor-like"/>
    <property type="match status" value="1"/>
</dbReference>
<reference evidence="9" key="1">
    <citation type="submission" date="2021-02" db="EMBL/GenBank/DDBJ databases">
        <authorList>
            <person name="Nowell W R."/>
        </authorList>
    </citation>
    <scope>NUCLEOTIDE SEQUENCE</scope>
</reference>
<evidence type="ECO:0000259" key="7">
    <source>
        <dbReference type="PROSITE" id="PS50262"/>
    </source>
</evidence>
<dbReference type="Proteomes" id="UP000663823">
    <property type="component" value="Unassembled WGS sequence"/>
</dbReference>
<dbReference type="PROSITE" id="PS50262">
    <property type="entry name" value="G_PROTEIN_RECEP_F1_2"/>
    <property type="match status" value="1"/>
</dbReference>
<dbReference type="Gene3D" id="1.20.1070.10">
    <property type="entry name" value="Rhodopsin 7-helix transmembrane proteins"/>
    <property type="match status" value="1"/>
</dbReference>